<evidence type="ECO:0000313" key="2">
    <source>
        <dbReference type="EMBL" id="POM69420.1"/>
    </source>
</evidence>
<dbReference type="OrthoDB" id="125741at2759"/>
<name>A0A2P4XV28_9STRA</name>
<dbReference type="EMBL" id="NCKW01007869">
    <property type="protein sequence ID" value="POM69420.1"/>
    <property type="molecule type" value="Genomic_DNA"/>
</dbReference>
<sequence length="139" mass="15992">MSSTSDSDDDRRKSRKDKPFRINSSGNPVNWDGENWAFYKKSMKIVFQKSLLEDIAEGTTRKDENWSQDQKDEFTKKQAKIQMLIMGSLTTRRAQQLVDQESGTDIWGGLCQIYDGKSNAATKAQKVYRLQGELHKTHL</sequence>
<comment type="caution">
    <text evidence="2">The sequence shown here is derived from an EMBL/GenBank/DDBJ whole genome shotgun (WGS) entry which is preliminary data.</text>
</comment>
<proteinExistence type="predicted"/>
<dbReference type="AlphaFoldDB" id="A0A2P4XV28"/>
<feature type="compositionally biased region" description="Basic and acidic residues" evidence="1">
    <location>
        <begin position="9"/>
        <end position="20"/>
    </location>
</feature>
<organism evidence="2 3">
    <name type="scientific">Phytophthora palmivora</name>
    <dbReference type="NCBI Taxonomy" id="4796"/>
    <lineage>
        <taxon>Eukaryota</taxon>
        <taxon>Sar</taxon>
        <taxon>Stramenopiles</taxon>
        <taxon>Oomycota</taxon>
        <taxon>Peronosporomycetes</taxon>
        <taxon>Peronosporales</taxon>
        <taxon>Peronosporaceae</taxon>
        <taxon>Phytophthora</taxon>
    </lineage>
</organism>
<evidence type="ECO:0000313" key="3">
    <source>
        <dbReference type="Proteomes" id="UP000237271"/>
    </source>
</evidence>
<dbReference type="Proteomes" id="UP000237271">
    <property type="component" value="Unassembled WGS sequence"/>
</dbReference>
<reference evidence="2 3" key="1">
    <citation type="journal article" date="2017" name="Genome Biol. Evol.">
        <title>Phytophthora megakarya and P. palmivora, closely related causal agents of cacao black pod rot, underwent increases in genome sizes and gene numbers by different mechanisms.</title>
        <authorList>
            <person name="Ali S.S."/>
            <person name="Shao J."/>
            <person name="Lary D.J."/>
            <person name="Kronmiller B."/>
            <person name="Shen D."/>
            <person name="Strem M.D."/>
            <person name="Amoako-Attah I."/>
            <person name="Akrofi A.Y."/>
            <person name="Begoude B.A."/>
            <person name="Ten Hoopen G.M."/>
            <person name="Coulibaly K."/>
            <person name="Kebe B.I."/>
            <person name="Melnick R.L."/>
            <person name="Guiltinan M.J."/>
            <person name="Tyler B.M."/>
            <person name="Meinhardt L.W."/>
            <person name="Bailey B.A."/>
        </authorList>
    </citation>
    <scope>NUCLEOTIDE SEQUENCE [LARGE SCALE GENOMIC DNA]</scope>
    <source>
        <strain evidence="3">sbr112.9</strain>
    </source>
</reference>
<keyword evidence="3" id="KW-1185">Reference proteome</keyword>
<dbReference type="Pfam" id="PF14223">
    <property type="entry name" value="Retrotran_gag_2"/>
    <property type="match status" value="1"/>
</dbReference>
<evidence type="ECO:0000256" key="1">
    <source>
        <dbReference type="SAM" id="MobiDB-lite"/>
    </source>
</evidence>
<protein>
    <submittedName>
        <fullName evidence="2">Uncharacterized protein</fullName>
    </submittedName>
</protein>
<accession>A0A2P4XV28</accession>
<gene>
    <name evidence="2" type="ORF">PHPALM_14290</name>
</gene>
<feature type="region of interest" description="Disordered" evidence="1">
    <location>
        <begin position="1"/>
        <end position="30"/>
    </location>
</feature>